<organism evidence="2 3">
    <name type="scientific">Favolaschia claudopus</name>
    <dbReference type="NCBI Taxonomy" id="2862362"/>
    <lineage>
        <taxon>Eukaryota</taxon>
        <taxon>Fungi</taxon>
        <taxon>Dikarya</taxon>
        <taxon>Basidiomycota</taxon>
        <taxon>Agaricomycotina</taxon>
        <taxon>Agaricomycetes</taxon>
        <taxon>Agaricomycetidae</taxon>
        <taxon>Agaricales</taxon>
        <taxon>Marasmiineae</taxon>
        <taxon>Mycenaceae</taxon>
        <taxon>Favolaschia</taxon>
    </lineage>
</organism>
<keyword evidence="3" id="KW-1185">Reference proteome</keyword>
<feature type="signal peptide" evidence="1">
    <location>
        <begin position="1"/>
        <end position="21"/>
    </location>
</feature>
<sequence>MSVLPAFCNIVVSAIFDHCAAASCASLDFVVNHGLPTRSSEVSGVLSIPSTTGVAAVQMVNVSVVSGLPVDLVLGLDWLHLVHASSPDAVVHLSSGPLNVQQCVSIATHGYAQDNVAPLAT</sequence>
<evidence type="ECO:0000256" key="1">
    <source>
        <dbReference type="SAM" id="SignalP"/>
    </source>
</evidence>
<gene>
    <name evidence="2" type="ORF">R3P38DRAFT_2666405</name>
</gene>
<comment type="caution">
    <text evidence="2">The sequence shown here is derived from an EMBL/GenBank/DDBJ whole genome shotgun (WGS) entry which is preliminary data.</text>
</comment>
<proteinExistence type="predicted"/>
<dbReference type="AlphaFoldDB" id="A0AAV9ZCQ5"/>
<reference evidence="2 3" key="1">
    <citation type="journal article" date="2024" name="J Genomics">
        <title>Draft genome sequencing and assembly of Favolaschia claudopus CIRM-BRFM 2984 isolated from oak limbs.</title>
        <authorList>
            <person name="Navarro D."/>
            <person name="Drula E."/>
            <person name="Chaduli D."/>
            <person name="Cazenave R."/>
            <person name="Ahrendt S."/>
            <person name="Wang J."/>
            <person name="Lipzen A."/>
            <person name="Daum C."/>
            <person name="Barry K."/>
            <person name="Grigoriev I.V."/>
            <person name="Favel A."/>
            <person name="Rosso M.N."/>
            <person name="Martin F."/>
        </authorList>
    </citation>
    <scope>NUCLEOTIDE SEQUENCE [LARGE SCALE GENOMIC DNA]</scope>
    <source>
        <strain evidence="2 3">CIRM-BRFM 2984</strain>
    </source>
</reference>
<feature type="chain" id="PRO_5043855405" evidence="1">
    <location>
        <begin position="22"/>
        <end position="121"/>
    </location>
</feature>
<evidence type="ECO:0000313" key="2">
    <source>
        <dbReference type="EMBL" id="KAK6977610.1"/>
    </source>
</evidence>
<feature type="non-terminal residue" evidence="2">
    <location>
        <position position="121"/>
    </location>
</feature>
<dbReference type="Proteomes" id="UP001362999">
    <property type="component" value="Unassembled WGS sequence"/>
</dbReference>
<protein>
    <submittedName>
        <fullName evidence="2">Uncharacterized protein</fullName>
    </submittedName>
</protein>
<evidence type="ECO:0000313" key="3">
    <source>
        <dbReference type="Proteomes" id="UP001362999"/>
    </source>
</evidence>
<dbReference type="EMBL" id="JAWWNJ010000167">
    <property type="protein sequence ID" value="KAK6977610.1"/>
    <property type="molecule type" value="Genomic_DNA"/>
</dbReference>
<name>A0AAV9ZCQ5_9AGAR</name>
<keyword evidence="1" id="KW-0732">Signal</keyword>
<accession>A0AAV9ZCQ5</accession>